<evidence type="ECO:0000256" key="4">
    <source>
        <dbReference type="ARBA" id="ARBA00022801"/>
    </source>
</evidence>
<dbReference type="InterPro" id="IPR017853">
    <property type="entry name" value="GH"/>
</dbReference>
<evidence type="ECO:0000256" key="3">
    <source>
        <dbReference type="ARBA" id="ARBA00012663"/>
    </source>
</evidence>
<organism evidence="8 9">
    <name type="scientific">Candidatus Brachybacterium intestinipullorum</name>
    <dbReference type="NCBI Taxonomy" id="2838512"/>
    <lineage>
        <taxon>Bacteria</taxon>
        <taxon>Bacillati</taxon>
        <taxon>Actinomycetota</taxon>
        <taxon>Actinomycetes</taxon>
        <taxon>Micrococcales</taxon>
        <taxon>Dermabacteraceae</taxon>
        <taxon>Brachybacterium</taxon>
    </lineage>
</organism>
<reference evidence="8" key="1">
    <citation type="journal article" date="2021" name="PeerJ">
        <title>Extensive microbial diversity within the chicken gut microbiome revealed by metagenomics and culture.</title>
        <authorList>
            <person name="Gilroy R."/>
            <person name="Ravi A."/>
            <person name="Getino M."/>
            <person name="Pursley I."/>
            <person name="Horton D.L."/>
            <person name="Alikhan N.F."/>
            <person name="Baker D."/>
            <person name="Gharbi K."/>
            <person name="Hall N."/>
            <person name="Watson M."/>
            <person name="Adriaenssens E.M."/>
            <person name="Foster-Nyarko E."/>
            <person name="Jarju S."/>
            <person name="Secka A."/>
            <person name="Antonio M."/>
            <person name="Oren A."/>
            <person name="Chaudhuri R.R."/>
            <person name="La Ragione R."/>
            <person name="Hildebrand F."/>
            <person name="Pallen M.J."/>
        </authorList>
    </citation>
    <scope>NUCLEOTIDE SEQUENCE</scope>
    <source>
        <strain evidence="8">CHK130-7132</strain>
    </source>
</reference>
<evidence type="ECO:0000256" key="5">
    <source>
        <dbReference type="PIRSR" id="PIRSR625705-1"/>
    </source>
</evidence>
<dbReference type="InterPro" id="IPR025705">
    <property type="entry name" value="Beta_hexosaminidase_sua/sub"/>
</dbReference>
<name>A0A9D2Q261_9MICO</name>
<dbReference type="Gene3D" id="3.20.20.80">
    <property type="entry name" value="Glycosidases"/>
    <property type="match status" value="1"/>
</dbReference>
<dbReference type="GO" id="GO:0016020">
    <property type="term" value="C:membrane"/>
    <property type="evidence" value="ECO:0007669"/>
    <property type="project" value="TreeGrafter"/>
</dbReference>
<sequence>MDSMGDWLMAVRESGTIQERRKADAREGEPRARRSGGVEQAAAALVPDPGAPDRPAHEWRGLMLDSARTCWGVEVVHELLELMARYRLNRLHWHLTDDSGWRFEVPGRPRLTSVGAHLPRPDYSWYGNILPEKREAADERAAEVRFDGSYGAEDIAAVVEHARELGIEVMPEVDLPGHMAAAIRAHPELGDPRLADVDPADWPHANDLLWPGEESFDFVAEVLEVVMDLFPFSLVHIGGDECKHWLWESDPELVRRFGDGPEVARGSSSGTRDAVRPEAVLRGGPGSGRSGLGARLQGMFTDHARAVLGRRGRRPAAWDELLESPTSGEEVILAWRGAGGVPLADRSGHDWIYADCTRLYLNRVAGDPATEPPGMFGPIGARDILELPAPDSARLLGIQAAVWTEFILDREHLLHQLFPRLLAVAERAWVGPDVEWRDFSARLETETAWLRAHGYLPALRGPG</sequence>
<dbReference type="EMBL" id="DWWC01000148">
    <property type="protein sequence ID" value="HJC69540.1"/>
    <property type="molecule type" value="Genomic_DNA"/>
</dbReference>
<dbReference type="GO" id="GO:0004563">
    <property type="term" value="F:beta-N-acetylhexosaminidase activity"/>
    <property type="evidence" value="ECO:0007669"/>
    <property type="project" value="UniProtKB-EC"/>
</dbReference>
<accession>A0A9D2Q261</accession>
<dbReference type="PANTHER" id="PTHR22600">
    <property type="entry name" value="BETA-HEXOSAMINIDASE"/>
    <property type="match status" value="1"/>
</dbReference>
<evidence type="ECO:0000256" key="1">
    <source>
        <dbReference type="ARBA" id="ARBA00001231"/>
    </source>
</evidence>
<dbReference type="InterPro" id="IPR015883">
    <property type="entry name" value="Glyco_hydro_20_cat"/>
</dbReference>
<evidence type="ECO:0000259" key="7">
    <source>
        <dbReference type="Pfam" id="PF00728"/>
    </source>
</evidence>
<evidence type="ECO:0000256" key="2">
    <source>
        <dbReference type="ARBA" id="ARBA00006285"/>
    </source>
</evidence>
<dbReference type="GO" id="GO:0005975">
    <property type="term" value="P:carbohydrate metabolic process"/>
    <property type="evidence" value="ECO:0007669"/>
    <property type="project" value="InterPro"/>
</dbReference>
<gene>
    <name evidence="8" type="ORF">H9932_07675</name>
</gene>
<feature type="active site" description="Proton donor" evidence="5">
    <location>
        <position position="241"/>
    </location>
</feature>
<proteinExistence type="inferred from homology"/>
<keyword evidence="4" id="KW-0378">Hydrolase</keyword>
<evidence type="ECO:0000313" key="9">
    <source>
        <dbReference type="Proteomes" id="UP000823854"/>
    </source>
</evidence>
<comment type="caution">
    <text evidence="8">The sequence shown here is derived from an EMBL/GenBank/DDBJ whole genome shotgun (WGS) entry which is preliminary data.</text>
</comment>
<dbReference type="GO" id="GO:0030203">
    <property type="term" value="P:glycosaminoglycan metabolic process"/>
    <property type="evidence" value="ECO:0007669"/>
    <property type="project" value="TreeGrafter"/>
</dbReference>
<dbReference type="Pfam" id="PF00728">
    <property type="entry name" value="Glyco_hydro_20"/>
    <property type="match status" value="1"/>
</dbReference>
<evidence type="ECO:0000256" key="6">
    <source>
        <dbReference type="SAM" id="MobiDB-lite"/>
    </source>
</evidence>
<protein>
    <recommendedName>
        <fullName evidence="3">beta-N-acetylhexosaminidase</fullName>
        <ecNumber evidence="3">3.2.1.52</ecNumber>
    </recommendedName>
</protein>
<feature type="domain" description="Glycoside hydrolase family 20 catalytic" evidence="7">
    <location>
        <begin position="57"/>
        <end position="431"/>
    </location>
</feature>
<feature type="compositionally biased region" description="Basic and acidic residues" evidence="6">
    <location>
        <begin position="18"/>
        <end position="32"/>
    </location>
</feature>
<dbReference type="PANTHER" id="PTHR22600:SF57">
    <property type="entry name" value="BETA-N-ACETYLHEXOSAMINIDASE"/>
    <property type="match status" value="1"/>
</dbReference>
<dbReference type="SUPFAM" id="SSF51445">
    <property type="entry name" value="(Trans)glycosidases"/>
    <property type="match status" value="1"/>
</dbReference>
<reference evidence="8" key="2">
    <citation type="submission" date="2021-04" db="EMBL/GenBank/DDBJ databases">
        <authorList>
            <person name="Gilroy R."/>
        </authorList>
    </citation>
    <scope>NUCLEOTIDE SEQUENCE</scope>
    <source>
        <strain evidence="8">CHK130-7132</strain>
    </source>
</reference>
<dbReference type="PRINTS" id="PR00738">
    <property type="entry name" value="GLHYDRLASE20"/>
</dbReference>
<dbReference type="Proteomes" id="UP000823854">
    <property type="component" value="Unassembled WGS sequence"/>
</dbReference>
<feature type="region of interest" description="Disordered" evidence="6">
    <location>
        <begin position="15"/>
        <end position="53"/>
    </location>
</feature>
<comment type="similarity">
    <text evidence="2">Belongs to the glycosyl hydrolase 20 family.</text>
</comment>
<comment type="catalytic activity">
    <reaction evidence="1">
        <text>Hydrolysis of terminal non-reducing N-acetyl-D-hexosamine residues in N-acetyl-beta-D-hexosaminides.</text>
        <dbReference type="EC" id="3.2.1.52"/>
    </reaction>
</comment>
<evidence type="ECO:0000313" key="8">
    <source>
        <dbReference type="EMBL" id="HJC69540.1"/>
    </source>
</evidence>
<dbReference type="AlphaFoldDB" id="A0A9D2Q261"/>
<feature type="region of interest" description="Disordered" evidence="6">
    <location>
        <begin position="261"/>
        <end position="293"/>
    </location>
</feature>
<dbReference type="EC" id="3.2.1.52" evidence="3"/>